<reference evidence="1" key="1">
    <citation type="submission" date="2023-01" db="EMBL/GenBank/DDBJ databases">
        <title>Genome assembly of the deep-sea coral Lophelia pertusa.</title>
        <authorList>
            <person name="Herrera S."/>
            <person name="Cordes E."/>
        </authorList>
    </citation>
    <scope>NUCLEOTIDE SEQUENCE</scope>
    <source>
        <strain evidence="1">USNM1676648</strain>
        <tissue evidence="1">Polyp</tissue>
    </source>
</reference>
<organism evidence="1 2">
    <name type="scientific">Desmophyllum pertusum</name>
    <dbReference type="NCBI Taxonomy" id="174260"/>
    <lineage>
        <taxon>Eukaryota</taxon>
        <taxon>Metazoa</taxon>
        <taxon>Cnidaria</taxon>
        <taxon>Anthozoa</taxon>
        <taxon>Hexacorallia</taxon>
        <taxon>Scleractinia</taxon>
        <taxon>Caryophylliina</taxon>
        <taxon>Caryophylliidae</taxon>
        <taxon>Desmophyllum</taxon>
    </lineage>
</organism>
<keyword evidence="2" id="KW-1185">Reference proteome</keyword>
<evidence type="ECO:0000313" key="2">
    <source>
        <dbReference type="Proteomes" id="UP001163046"/>
    </source>
</evidence>
<protein>
    <submittedName>
        <fullName evidence="1">Importin 9</fullName>
    </submittedName>
</protein>
<dbReference type="EMBL" id="MU827688">
    <property type="protein sequence ID" value="KAJ7343696.1"/>
    <property type="molecule type" value="Genomic_DNA"/>
</dbReference>
<proteinExistence type="predicted"/>
<accession>A0A9W9YGW2</accession>
<comment type="caution">
    <text evidence="1">The sequence shown here is derived from an EMBL/GenBank/DDBJ whole genome shotgun (WGS) entry which is preliminary data.</text>
</comment>
<name>A0A9W9YGW2_9CNID</name>
<sequence>MSSGYGVRGNRSFLVFYDSKVSTMALCNVLQFFVNTGDKRLSSIIVKGERIFNTMKGEEGWEDVADDEEAIDVSWITVCSCFRLPS</sequence>
<evidence type="ECO:0000313" key="1">
    <source>
        <dbReference type="EMBL" id="KAJ7343696.1"/>
    </source>
</evidence>
<gene>
    <name evidence="1" type="primary">IPO9_4</name>
    <name evidence="1" type="ORF">OS493_040470</name>
</gene>
<dbReference type="Proteomes" id="UP001163046">
    <property type="component" value="Unassembled WGS sequence"/>
</dbReference>
<feature type="non-terminal residue" evidence="1">
    <location>
        <position position="86"/>
    </location>
</feature>
<dbReference type="AlphaFoldDB" id="A0A9W9YGW2"/>
<dbReference type="OrthoDB" id="431626at2759"/>